<sequence length="301" mass="34509">MMTIPLTFQKTIIGMHKEKGEKWLQELPDFLLNWQKQQEATLLSPFELSYNYVAPVLLSNGRSAVFKISYPSKEFLREVQTYQAFQQGKFVRMLDCSLQDSWVLMEYLSPGTPLKESGLSDLENVSIAAGILPTLWSAPDFSNFPTVREWSKGLERLRSRFSGNTGPLPAHCVEKAEKLYDELFASEREVHLLHGDLHHGNILFDGDQGWTAIDAKGVIGEKEYDCIQFMINELQDQQDRLSVLRDRISRFCDVLQLDRERMIAWGFCHSVLSAAWCIEDGQNSWEWGIGCAGLFDELMQE</sequence>
<evidence type="ECO:0000313" key="1">
    <source>
        <dbReference type="EMBL" id="RLQ90651.1"/>
    </source>
</evidence>
<dbReference type="Proteomes" id="UP000276770">
    <property type="component" value="Unassembled WGS sequence"/>
</dbReference>
<organism evidence="1 2">
    <name type="scientific">Falsibacillus albus</name>
    <dbReference type="NCBI Taxonomy" id="2478915"/>
    <lineage>
        <taxon>Bacteria</taxon>
        <taxon>Bacillati</taxon>
        <taxon>Bacillota</taxon>
        <taxon>Bacilli</taxon>
        <taxon>Bacillales</taxon>
        <taxon>Bacillaceae</taxon>
        <taxon>Falsibacillus</taxon>
    </lineage>
</organism>
<dbReference type="GO" id="GO:0016773">
    <property type="term" value="F:phosphotransferase activity, alcohol group as acceptor"/>
    <property type="evidence" value="ECO:0007669"/>
    <property type="project" value="InterPro"/>
</dbReference>
<dbReference type="Pfam" id="PF04655">
    <property type="entry name" value="APH_6_hur"/>
    <property type="match status" value="1"/>
</dbReference>
<dbReference type="Gene3D" id="1.20.1270.240">
    <property type="match status" value="1"/>
</dbReference>
<dbReference type="InterPro" id="IPR011009">
    <property type="entry name" value="Kinase-like_dom_sf"/>
</dbReference>
<gene>
    <name evidence="1" type="ORF">D9X91_21610</name>
</gene>
<dbReference type="GO" id="GO:0019748">
    <property type="term" value="P:secondary metabolic process"/>
    <property type="evidence" value="ECO:0007669"/>
    <property type="project" value="InterPro"/>
</dbReference>
<dbReference type="Gene3D" id="1.10.510.10">
    <property type="entry name" value="Transferase(Phosphotransferase) domain 1"/>
    <property type="match status" value="1"/>
</dbReference>
<comment type="caution">
    <text evidence="1">The sequence shown here is derived from an EMBL/GenBank/DDBJ whole genome shotgun (WGS) entry which is preliminary data.</text>
</comment>
<evidence type="ECO:0000313" key="2">
    <source>
        <dbReference type="Proteomes" id="UP000276770"/>
    </source>
</evidence>
<dbReference type="EMBL" id="RCVZ01000027">
    <property type="protein sequence ID" value="RLQ90651.1"/>
    <property type="molecule type" value="Genomic_DNA"/>
</dbReference>
<keyword evidence="2" id="KW-1185">Reference proteome</keyword>
<reference evidence="1 2" key="1">
    <citation type="submission" date="2018-10" db="EMBL/GenBank/DDBJ databases">
        <title>Falsibacillus sp. genome draft.</title>
        <authorList>
            <person name="Shi S."/>
        </authorList>
    </citation>
    <scope>NUCLEOTIDE SEQUENCE [LARGE SCALE GENOMIC DNA]</scope>
    <source>
        <strain evidence="1 2">GY 10110</strain>
    </source>
</reference>
<protein>
    <recommendedName>
        <fullName evidence="3">Kinase</fullName>
    </recommendedName>
</protein>
<dbReference type="InterPro" id="IPR006748">
    <property type="entry name" value="NH2Glyco/OHUrea_AB-resist_kin"/>
</dbReference>
<evidence type="ECO:0008006" key="3">
    <source>
        <dbReference type="Google" id="ProtNLM"/>
    </source>
</evidence>
<name>A0A3L7JLX8_9BACI</name>
<proteinExistence type="predicted"/>
<dbReference type="SUPFAM" id="SSF56112">
    <property type="entry name" value="Protein kinase-like (PK-like)"/>
    <property type="match status" value="1"/>
</dbReference>
<accession>A0A3L7JLX8</accession>
<dbReference type="AlphaFoldDB" id="A0A3L7JLX8"/>